<keyword evidence="5" id="KW-1185">Reference proteome</keyword>
<dbReference type="SUPFAM" id="SSF52218">
    <property type="entry name" value="Flavoproteins"/>
    <property type="match status" value="1"/>
</dbReference>
<evidence type="ECO:0000313" key="4">
    <source>
        <dbReference type="EMBL" id="MCI2241962.1"/>
    </source>
</evidence>
<dbReference type="Pfam" id="PF03358">
    <property type="entry name" value="FMN_red"/>
    <property type="match status" value="1"/>
</dbReference>
<name>A0ABS9WGH2_9ACTN</name>
<protein>
    <submittedName>
        <fullName evidence="4">Flavodoxin family protein</fullName>
    </submittedName>
</protein>
<dbReference type="InterPro" id="IPR051796">
    <property type="entry name" value="ISF_SsuE-like"/>
</dbReference>
<organism evidence="4 5">
    <name type="scientific">Adlercreutzia faecimuris</name>
    <dbReference type="NCBI Taxonomy" id="2897341"/>
    <lineage>
        <taxon>Bacteria</taxon>
        <taxon>Bacillati</taxon>
        <taxon>Actinomycetota</taxon>
        <taxon>Coriobacteriia</taxon>
        <taxon>Eggerthellales</taxon>
        <taxon>Eggerthellaceae</taxon>
        <taxon>Adlercreutzia</taxon>
    </lineage>
</organism>
<reference evidence="4" key="1">
    <citation type="submission" date="2021-11" db="EMBL/GenBank/DDBJ databases">
        <title>A Novel Adlercreutzia Species, isolated from a Allomyrina dichotoma larva feces.</title>
        <authorList>
            <person name="Suh M.K."/>
        </authorList>
    </citation>
    <scope>NUCLEOTIDE SEQUENCE</scope>
    <source>
        <strain evidence="4">JBNU-10</strain>
    </source>
</reference>
<dbReference type="Gene3D" id="3.40.50.360">
    <property type="match status" value="1"/>
</dbReference>
<keyword evidence="1" id="KW-0285">Flavoprotein</keyword>
<gene>
    <name evidence="4" type="ORF">LPT13_06310</name>
</gene>
<evidence type="ECO:0000313" key="5">
    <source>
        <dbReference type="Proteomes" id="UP001430755"/>
    </source>
</evidence>
<dbReference type="Proteomes" id="UP001430755">
    <property type="component" value="Unassembled WGS sequence"/>
</dbReference>
<evidence type="ECO:0000256" key="1">
    <source>
        <dbReference type="ARBA" id="ARBA00022630"/>
    </source>
</evidence>
<dbReference type="PANTHER" id="PTHR43278:SF2">
    <property type="entry name" value="IRON-SULFUR FLAVOPROTEIN"/>
    <property type="match status" value="1"/>
</dbReference>
<evidence type="ECO:0000259" key="3">
    <source>
        <dbReference type="Pfam" id="PF03358"/>
    </source>
</evidence>
<dbReference type="PANTHER" id="PTHR43278">
    <property type="entry name" value="NAD(P)H-DEPENDENT FMN-CONTAINING OXIDOREDUCTASE YWQN-RELATED"/>
    <property type="match status" value="1"/>
</dbReference>
<comment type="caution">
    <text evidence="4">The sequence shown here is derived from an EMBL/GenBank/DDBJ whole genome shotgun (WGS) entry which is preliminary data.</text>
</comment>
<dbReference type="EMBL" id="JAJMLW010000002">
    <property type="protein sequence ID" value="MCI2241962.1"/>
    <property type="molecule type" value="Genomic_DNA"/>
</dbReference>
<dbReference type="InterPro" id="IPR005025">
    <property type="entry name" value="FMN_Rdtase-like_dom"/>
</dbReference>
<accession>A0ABS9WGH2</accession>
<feature type="domain" description="NADPH-dependent FMN reductase-like" evidence="3">
    <location>
        <begin position="4"/>
        <end position="118"/>
    </location>
</feature>
<dbReference type="RefSeq" id="WP_242164713.1">
    <property type="nucleotide sequence ID" value="NZ_JAJMLW010000002.1"/>
</dbReference>
<sequence>MGKKILVVHGSPRLNGNSAMLADEFTRGAEAAGHEVTRIEAGRARIGGCLACEYCFSHEGECCQKDDMQDFYPLLRAADVIVWATPLYCYNYPAQLRAFQDRMFCGIAKPFGVKQTGLLLCFEDKDAARAEPLLDVYRVNTAYCGQESIGEVVVKAVYEEGAIAGNPGLQQAYDLGAGLA</sequence>
<proteinExistence type="predicted"/>
<dbReference type="InterPro" id="IPR029039">
    <property type="entry name" value="Flavoprotein-like_sf"/>
</dbReference>
<keyword evidence="2" id="KW-0288">FMN</keyword>
<evidence type="ECO:0000256" key="2">
    <source>
        <dbReference type="ARBA" id="ARBA00022643"/>
    </source>
</evidence>